<dbReference type="PROSITE" id="PS50005">
    <property type="entry name" value="TPR"/>
    <property type="match status" value="4"/>
</dbReference>
<accession>A0A9E2L0F3</accession>
<dbReference type="PANTHER" id="PTHR45586:SF1">
    <property type="entry name" value="LIPOPOLYSACCHARIDE ASSEMBLY PROTEIN B"/>
    <property type="match status" value="1"/>
</dbReference>
<feature type="repeat" description="TPR" evidence="3">
    <location>
        <begin position="110"/>
        <end position="143"/>
    </location>
</feature>
<dbReference type="SMART" id="SM00028">
    <property type="entry name" value="TPR"/>
    <property type="match status" value="11"/>
</dbReference>
<keyword evidence="1" id="KW-0677">Repeat</keyword>
<dbReference type="Pfam" id="PF14559">
    <property type="entry name" value="TPR_19"/>
    <property type="match status" value="1"/>
</dbReference>
<dbReference type="AlphaFoldDB" id="A0A9E2L0F3"/>
<sequence length="872" mass="99603">MYSIPPHLENTYSRAKSAVLSRDYDLAARLFKRILKEQPDNIDIMHELVSTYVSGGQDGLALAICQQILEKDRNDFTALVSLGSIYRHLGRYGESVIVLEKALAINDDSVQTYYNLGFTYKQMGRYEDALECFNDVIEKDPTDILAYNHLGTLYSLKNESGKAIDSYKKGLQLDANHPILHYNLAKEYEKLGDSQKIQREYEAALRSKPGWSECINSYALFLMRENKVREAFEVLLRGITITPEDINLQRSMGTVRLKRGEFEEAGQHFEKVLKKEKRDPVAVLGLTDAYLQEGRQEEAASLLDEVESVPPTDKGIRIQYAGTLLTANQFEKAREVIFSLIDEFRNDLATNHVLAEYYACCNDTDSVSETLRKIATIDDTYFLHYLDIALRFRQIGNVGEAQKFLSKYLEHLPNDPIALAALASCYEKENQYAVAREYYIKALDEDCQNKAIQRAMSRLSTYVHAPEACSPVQEPVVPLYVDKTDSVPQNDVADIDIREQKENTGTETALSEDSANVVNIGETLDPDSDFFATNIRMQNDDVFCDDNFDSYESISFEKDPTLDVPDLKHLVSHDEPVDYEPKCNYNSQQLPFYDEMPLNYGGGTSTPERYMEDRQEPTLPFREDTESHNVPEYPRQNKDPLWEEPAEVLPLDEDELPLYEEADIEPPKDESVDGLAEQEPEDFLEPVEELEPFEDIEYPEGESVLPIEEQEVMQESIPDISEIDADFTENKDDVIDAVEELADDMEDKEFRDKFRDLRNLFVEIKNLSLYLPEDILSDFNNDMKKIQLDYIIQRLSGKPGLLTITDALRDKGLVKVPENKYDIVKQFNEAAVSAQVLHSMRPFIQQLGSKDPSLSLSLDFSVKKLLDELSDL</sequence>
<organism evidence="5 6">
    <name type="scientific">Candidatus Treponema excrementipullorum</name>
    <dbReference type="NCBI Taxonomy" id="2838768"/>
    <lineage>
        <taxon>Bacteria</taxon>
        <taxon>Pseudomonadati</taxon>
        <taxon>Spirochaetota</taxon>
        <taxon>Spirochaetia</taxon>
        <taxon>Spirochaetales</taxon>
        <taxon>Treponemataceae</taxon>
        <taxon>Treponema</taxon>
    </lineage>
</organism>
<protein>
    <submittedName>
        <fullName evidence="5">Tetratricopeptide repeat protein</fullName>
    </submittedName>
</protein>
<dbReference type="Pfam" id="PF13424">
    <property type="entry name" value="TPR_12"/>
    <property type="match status" value="1"/>
</dbReference>
<evidence type="ECO:0000256" key="4">
    <source>
        <dbReference type="SAM" id="MobiDB-lite"/>
    </source>
</evidence>
<evidence type="ECO:0000256" key="3">
    <source>
        <dbReference type="PROSITE-ProRule" id="PRU00339"/>
    </source>
</evidence>
<feature type="repeat" description="TPR" evidence="3">
    <location>
        <begin position="144"/>
        <end position="177"/>
    </location>
</feature>
<reference evidence="5" key="2">
    <citation type="submission" date="2021-04" db="EMBL/GenBank/DDBJ databases">
        <authorList>
            <person name="Gilroy R."/>
        </authorList>
    </citation>
    <scope>NUCLEOTIDE SEQUENCE</scope>
    <source>
        <strain evidence="5">Gambia15-2214</strain>
    </source>
</reference>
<dbReference type="EMBL" id="JAHLFV010000013">
    <property type="protein sequence ID" value="MBU3849059.1"/>
    <property type="molecule type" value="Genomic_DNA"/>
</dbReference>
<evidence type="ECO:0000313" key="5">
    <source>
        <dbReference type="EMBL" id="MBU3849059.1"/>
    </source>
</evidence>
<dbReference type="Gene3D" id="1.25.40.10">
    <property type="entry name" value="Tetratricopeptide repeat domain"/>
    <property type="match status" value="4"/>
</dbReference>
<dbReference type="Pfam" id="PF13181">
    <property type="entry name" value="TPR_8"/>
    <property type="match status" value="2"/>
</dbReference>
<evidence type="ECO:0000256" key="2">
    <source>
        <dbReference type="ARBA" id="ARBA00022803"/>
    </source>
</evidence>
<gene>
    <name evidence="5" type="ORF">IAA16_00665</name>
</gene>
<evidence type="ECO:0000313" key="6">
    <source>
        <dbReference type="Proteomes" id="UP000823914"/>
    </source>
</evidence>
<name>A0A9E2L0F3_9SPIR</name>
<dbReference type="PANTHER" id="PTHR45586">
    <property type="entry name" value="TPR REPEAT-CONTAINING PROTEIN PA4667"/>
    <property type="match status" value="1"/>
</dbReference>
<proteinExistence type="predicted"/>
<feature type="region of interest" description="Disordered" evidence="4">
    <location>
        <begin position="620"/>
        <end position="643"/>
    </location>
</feature>
<feature type="compositionally biased region" description="Basic and acidic residues" evidence="4">
    <location>
        <begin position="620"/>
        <end position="641"/>
    </location>
</feature>
<dbReference type="SUPFAM" id="SSF48452">
    <property type="entry name" value="TPR-like"/>
    <property type="match status" value="2"/>
</dbReference>
<reference evidence="5" key="1">
    <citation type="journal article" date="2021" name="PeerJ">
        <title>Extensive microbial diversity within the chicken gut microbiome revealed by metagenomics and culture.</title>
        <authorList>
            <person name="Gilroy R."/>
            <person name="Ravi A."/>
            <person name="Getino M."/>
            <person name="Pursley I."/>
            <person name="Horton D.L."/>
            <person name="Alikhan N.F."/>
            <person name="Baker D."/>
            <person name="Gharbi K."/>
            <person name="Hall N."/>
            <person name="Watson M."/>
            <person name="Adriaenssens E.M."/>
            <person name="Foster-Nyarko E."/>
            <person name="Jarju S."/>
            <person name="Secka A."/>
            <person name="Antonio M."/>
            <person name="Oren A."/>
            <person name="Chaudhuri R.R."/>
            <person name="La Ragione R."/>
            <person name="Hildebrand F."/>
            <person name="Pallen M.J."/>
        </authorList>
    </citation>
    <scope>NUCLEOTIDE SEQUENCE</scope>
    <source>
        <strain evidence="5">Gambia15-2214</strain>
    </source>
</reference>
<dbReference type="Pfam" id="PF13176">
    <property type="entry name" value="TPR_7"/>
    <property type="match status" value="1"/>
</dbReference>
<evidence type="ECO:0000256" key="1">
    <source>
        <dbReference type="ARBA" id="ARBA00022737"/>
    </source>
</evidence>
<comment type="caution">
    <text evidence="5">The sequence shown here is derived from an EMBL/GenBank/DDBJ whole genome shotgun (WGS) entry which is preliminary data.</text>
</comment>
<keyword evidence="2 3" id="KW-0802">TPR repeat</keyword>
<feature type="repeat" description="TPR" evidence="3">
    <location>
        <begin position="76"/>
        <end position="109"/>
    </location>
</feature>
<dbReference type="InterPro" id="IPR011990">
    <property type="entry name" value="TPR-like_helical_dom_sf"/>
</dbReference>
<dbReference type="Proteomes" id="UP000823914">
    <property type="component" value="Unassembled WGS sequence"/>
</dbReference>
<feature type="repeat" description="TPR" evidence="3">
    <location>
        <begin position="246"/>
        <end position="279"/>
    </location>
</feature>
<dbReference type="InterPro" id="IPR051012">
    <property type="entry name" value="CellSynth/LPSAsmb/PSIAsmb"/>
</dbReference>
<dbReference type="PROSITE" id="PS50293">
    <property type="entry name" value="TPR_REGION"/>
    <property type="match status" value="1"/>
</dbReference>
<dbReference type="InterPro" id="IPR019734">
    <property type="entry name" value="TPR_rpt"/>
</dbReference>